<sequence>MVKNIAASVNARLRNLAKTSGADTMTLQRRYAQERLLYRLTQTRWGESLVLKGAMIFVMYYGDTHRPTADIDLSGHDANGNVDTLEQMIRDAIAVECDDGVTFDDETLDIRYERDGAVAGGKITLTARIDTSRIVVRVDAGFGNPITPIPLTGVYPAMLEDMPKPTVQVYPLETMIAEKLHAMSRLGAESSRIRDYYDLWALQETRHFNGQLIAEAIQKTFAIFGQVPPKPELDGLSDRFVNMWTKEWDKFCKQKGLAFSPPHLGETVQKIGNFLTPILEYLDSGAAPGVWNPDTKSWSNLAPTIESSLSM</sequence>
<dbReference type="EMBL" id="OBMM01000005">
    <property type="protein sequence ID" value="SOC27249.1"/>
    <property type="molecule type" value="Genomic_DNA"/>
</dbReference>
<accession>A0A285TXZ4</accession>
<dbReference type="Pfam" id="PF08843">
    <property type="entry name" value="AbiEii"/>
    <property type="match status" value="1"/>
</dbReference>
<dbReference type="RefSeq" id="WP_097052876.1">
    <property type="nucleotide sequence ID" value="NZ_OBMM01000005.1"/>
</dbReference>
<protein>
    <submittedName>
        <fullName evidence="1">Predicted nucleotidyltransferase component of viral defense system</fullName>
    </submittedName>
</protein>
<organism evidence="1 2">
    <name type="scientific">Thalassospira xiamenensis</name>
    <dbReference type="NCBI Taxonomy" id="220697"/>
    <lineage>
        <taxon>Bacteria</taxon>
        <taxon>Pseudomonadati</taxon>
        <taxon>Pseudomonadota</taxon>
        <taxon>Alphaproteobacteria</taxon>
        <taxon>Rhodospirillales</taxon>
        <taxon>Thalassospiraceae</taxon>
        <taxon>Thalassospira</taxon>
    </lineage>
</organism>
<evidence type="ECO:0000313" key="1">
    <source>
        <dbReference type="EMBL" id="SOC27249.1"/>
    </source>
</evidence>
<proteinExistence type="predicted"/>
<dbReference type="InterPro" id="IPR014942">
    <property type="entry name" value="AbiEii"/>
</dbReference>
<gene>
    <name evidence="1" type="ORF">SAMN05428964_105324</name>
</gene>
<reference evidence="1 2" key="1">
    <citation type="submission" date="2017-08" db="EMBL/GenBank/DDBJ databases">
        <authorList>
            <person name="de Groot N.N."/>
        </authorList>
    </citation>
    <scope>NUCLEOTIDE SEQUENCE [LARGE SCALE GENOMIC DNA]</scope>
    <source>
        <strain evidence="1 2">USBA 78</strain>
    </source>
</reference>
<evidence type="ECO:0000313" key="2">
    <source>
        <dbReference type="Proteomes" id="UP000219068"/>
    </source>
</evidence>
<keyword evidence="1" id="KW-0808">Transferase</keyword>
<dbReference type="GO" id="GO:0016740">
    <property type="term" value="F:transferase activity"/>
    <property type="evidence" value="ECO:0007669"/>
    <property type="project" value="UniProtKB-KW"/>
</dbReference>
<name>A0A285TXZ4_9PROT</name>
<dbReference type="AlphaFoldDB" id="A0A285TXZ4"/>
<dbReference type="Proteomes" id="UP000219068">
    <property type="component" value="Unassembled WGS sequence"/>
</dbReference>